<evidence type="ECO:0000313" key="2">
    <source>
        <dbReference type="EMBL" id="SFG71415.1"/>
    </source>
</evidence>
<gene>
    <name evidence="2" type="ORF">SAMN05660282_01714</name>
</gene>
<sequence length="160" mass="17375">MAIRMSKAIAAVMAILTLAIMVPLSAEAEATSHEAVPTALPAGARNDPSYRLAVEKRVETYVTNKHGIVQFDLRLAQQNGENPDVVEVGKYVNAFAASNTPSQTKSWDECTSAGSDMSSGYRYCGYGRLGGQPTNTLDRGCQLRDRCYDRRGMGKALLRI</sequence>
<feature type="chain" id="PRO_5011790371" description="Phospholipase A2" evidence="1">
    <location>
        <begin position="29"/>
        <end position="160"/>
    </location>
</feature>
<dbReference type="InterPro" id="IPR036444">
    <property type="entry name" value="PLipase_A2_dom_sf"/>
</dbReference>
<feature type="signal peptide" evidence="1">
    <location>
        <begin position="1"/>
        <end position="28"/>
    </location>
</feature>
<evidence type="ECO:0000313" key="3">
    <source>
        <dbReference type="Proteomes" id="UP000199065"/>
    </source>
</evidence>
<organism evidence="2 3">
    <name type="scientific">Corynebacterium spheniscorum</name>
    <dbReference type="NCBI Taxonomy" id="185761"/>
    <lineage>
        <taxon>Bacteria</taxon>
        <taxon>Bacillati</taxon>
        <taxon>Actinomycetota</taxon>
        <taxon>Actinomycetes</taxon>
        <taxon>Mycobacteriales</taxon>
        <taxon>Corynebacteriaceae</taxon>
        <taxon>Corynebacterium</taxon>
    </lineage>
</organism>
<dbReference type="Gene3D" id="1.20.90.10">
    <property type="entry name" value="Phospholipase A2 domain"/>
    <property type="match status" value="1"/>
</dbReference>
<dbReference type="GO" id="GO:0006644">
    <property type="term" value="P:phospholipid metabolic process"/>
    <property type="evidence" value="ECO:0007669"/>
    <property type="project" value="InterPro"/>
</dbReference>
<name>A0A1I2U2L9_9CORY</name>
<dbReference type="SUPFAM" id="SSF48619">
    <property type="entry name" value="Phospholipase A2, PLA2"/>
    <property type="match status" value="1"/>
</dbReference>
<protein>
    <recommendedName>
        <fullName evidence="4">Phospholipase A2</fullName>
    </recommendedName>
</protein>
<dbReference type="Proteomes" id="UP000199065">
    <property type="component" value="Unassembled WGS sequence"/>
</dbReference>
<dbReference type="AlphaFoldDB" id="A0A1I2U2L9"/>
<evidence type="ECO:0000256" key="1">
    <source>
        <dbReference type="SAM" id="SignalP"/>
    </source>
</evidence>
<dbReference type="EMBL" id="FOPJ01000011">
    <property type="protein sequence ID" value="SFG71415.1"/>
    <property type="molecule type" value="Genomic_DNA"/>
</dbReference>
<keyword evidence="1" id="KW-0732">Signal</keyword>
<dbReference type="GO" id="GO:0050482">
    <property type="term" value="P:arachidonate secretion"/>
    <property type="evidence" value="ECO:0007669"/>
    <property type="project" value="InterPro"/>
</dbReference>
<accession>A0A1I2U2L9</accession>
<keyword evidence="3" id="KW-1185">Reference proteome</keyword>
<dbReference type="GO" id="GO:0004623">
    <property type="term" value="F:phospholipase A2 activity"/>
    <property type="evidence" value="ECO:0007669"/>
    <property type="project" value="InterPro"/>
</dbReference>
<evidence type="ECO:0008006" key="4">
    <source>
        <dbReference type="Google" id="ProtNLM"/>
    </source>
</evidence>
<proteinExistence type="predicted"/>
<reference evidence="2 3" key="1">
    <citation type="submission" date="2016-10" db="EMBL/GenBank/DDBJ databases">
        <authorList>
            <person name="de Groot N.N."/>
        </authorList>
    </citation>
    <scope>NUCLEOTIDE SEQUENCE [LARGE SCALE GENOMIC DNA]</scope>
    <source>
        <strain>J11</strain>
        <strain evidence="3">PG 39</strain>
    </source>
</reference>